<protein>
    <recommendedName>
        <fullName evidence="4">Ndc10 domain-containing protein</fullName>
    </recommendedName>
</protein>
<dbReference type="InterPro" id="IPR038279">
    <property type="entry name" value="Ndc10_dom2_sf"/>
</dbReference>
<dbReference type="InParanoid" id="A0A168SZA0"/>
<keyword evidence="3" id="KW-1185">Reference proteome</keyword>
<dbReference type="AlphaFoldDB" id="A0A168SZA0"/>
<sequence>MNNAYLTSLSRIDAINGRSLYPARVAIDAPTSLCKTLFPAIDEWHDRLGAKEPSLTSNDPIQSPVAANAL</sequence>
<dbReference type="Proteomes" id="UP000078561">
    <property type="component" value="Unassembled WGS sequence"/>
</dbReference>
<dbReference type="EMBL" id="LT554985">
    <property type="protein sequence ID" value="SAM09200.1"/>
    <property type="molecule type" value="Genomic_DNA"/>
</dbReference>
<name>A0A168SZA0_ABSGL</name>
<evidence type="ECO:0000313" key="2">
    <source>
        <dbReference type="EMBL" id="SAM09200.1"/>
    </source>
</evidence>
<feature type="region of interest" description="Disordered" evidence="1">
    <location>
        <begin position="51"/>
        <end position="70"/>
    </location>
</feature>
<evidence type="ECO:0008006" key="4">
    <source>
        <dbReference type="Google" id="ProtNLM"/>
    </source>
</evidence>
<reference evidence="2" key="1">
    <citation type="submission" date="2016-04" db="EMBL/GenBank/DDBJ databases">
        <authorList>
            <person name="Evans L.H."/>
            <person name="Alamgir A."/>
            <person name="Owens N."/>
            <person name="Weber N.D."/>
            <person name="Virtaneva K."/>
            <person name="Barbian K."/>
            <person name="Babar A."/>
            <person name="Rosenke K."/>
        </authorList>
    </citation>
    <scope>NUCLEOTIDE SEQUENCE [LARGE SCALE GENOMIC DNA]</scope>
    <source>
        <strain evidence="2">CBS 101.48</strain>
    </source>
</reference>
<evidence type="ECO:0000313" key="3">
    <source>
        <dbReference type="Proteomes" id="UP000078561"/>
    </source>
</evidence>
<proteinExistence type="predicted"/>
<organism evidence="2">
    <name type="scientific">Absidia glauca</name>
    <name type="common">Pin mould</name>
    <dbReference type="NCBI Taxonomy" id="4829"/>
    <lineage>
        <taxon>Eukaryota</taxon>
        <taxon>Fungi</taxon>
        <taxon>Fungi incertae sedis</taxon>
        <taxon>Mucoromycota</taxon>
        <taxon>Mucoromycotina</taxon>
        <taxon>Mucoromycetes</taxon>
        <taxon>Mucorales</taxon>
        <taxon>Cunninghamellaceae</taxon>
        <taxon>Absidia</taxon>
    </lineage>
</organism>
<gene>
    <name evidence="2" type="primary">ABSGL_14874.1 scaffold 14966</name>
</gene>
<accession>A0A168SZA0</accession>
<dbReference type="OrthoDB" id="120763at2759"/>
<evidence type="ECO:0000256" key="1">
    <source>
        <dbReference type="SAM" id="MobiDB-lite"/>
    </source>
</evidence>
<dbReference type="GO" id="GO:0003677">
    <property type="term" value="F:DNA binding"/>
    <property type="evidence" value="ECO:0007669"/>
    <property type="project" value="InterPro"/>
</dbReference>
<dbReference type="Gene3D" id="1.10.443.20">
    <property type="entry name" value="Centromere DNA-binding protein complex CBF3 subunit, domain 2"/>
    <property type="match status" value="1"/>
</dbReference>